<name>A0AAE0L536_9CHLO</name>
<feature type="non-terminal residue" evidence="1">
    <location>
        <position position="203"/>
    </location>
</feature>
<dbReference type="Proteomes" id="UP001190700">
    <property type="component" value="Unassembled WGS sequence"/>
</dbReference>
<evidence type="ECO:0000313" key="2">
    <source>
        <dbReference type="Proteomes" id="UP001190700"/>
    </source>
</evidence>
<sequence length="203" mass="21318">MEGYTPLGAAGTTAPTGVGATEGVGLAAEHLLEPPRSESGCARCREYAPLGHPRTEAVAMEEVQVEMPSTPAPLEPTRAAKPAALPVPKKPLPSYLKIQPGKADAVKVKAGAGITPTPTPRGRAARDAEYWIPGMREGFEIVCQGARADDAFPFAAQVLFSVLEVAMHLLAPCCLANLLAPRCLANLLAPRCLANLLVTRCLF</sequence>
<reference evidence="1 2" key="1">
    <citation type="journal article" date="2015" name="Genome Biol. Evol.">
        <title>Comparative Genomics of a Bacterivorous Green Alga Reveals Evolutionary Causalities and Consequences of Phago-Mixotrophic Mode of Nutrition.</title>
        <authorList>
            <person name="Burns J.A."/>
            <person name="Paasch A."/>
            <person name="Narechania A."/>
            <person name="Kim E."/>
        </authorList>
    </citation>
    <scope>NUCLEOTIDE SEQUENCE [LARGE SCALE GENOMIC DNA]</scope>
    <source>
        <strain evidence="1 2">PLY_AMNH</strain>
    </source>
</reference>
<dbReference type="AlphaFoldDB" id="A0AAE0L536"/>
<organism evidence="1 2">
    <name type="scientific">Cymbomonas tetramitiformis</name>
    <dbReference type="NCBI Taxonomy" id="36881"/>
    <lineage>
        <taxon>Eukaryota</taxon>
        <taxon>Viridiplantae</taxon>
        <taxon>Chlorophyta</taxon>
        <taxon>Pyramimonadophyceae</taxon>
        <taxon>Pyramimonadales</taxon>
        <taxon>Pyramimonadaceae</taxon>
        <taxon>Cymbomonas</taxon>
    </lineage>
</organism>
<evidence type="ECO:0000313" key="1">
    <source>
        <dbReference type="EMBL" id="KAK3272119.1"/>
    </source>
</evidence>
<gene>
    <name evidence="1" type="ORF">CYMTET_19564</name>
</gene>
<accession>A0AAE0L536</accession>
<keyword evidence="2" id="KW-1185">Reference proteome</keyword>
<protein>
    <submittedName>
        <fullName evidence="1">Uncharacterized protein</fullName>
    </submittedName>
</protein>
<dbReference type="EMBL" id="LGRX02009144">
    <property type="protein sequence ID" value="KAK3272119.1"/>
    <property type="molecule type" value="Genomic_DNA"/>
</dbReference>
<comment type="caution">
    <text evidence="1">The sequence shown here is derived from an EMBL/GenBank/DDBJ whole genome shotgun (WGS) entry which is preliminary data.</text>
</comment>
<proteinExistence type="predicted"/>